<name>A0A7J7LAS1_9MAGN</name>
<keyword evidence="4" id="KW-0732">Signal</keyword>
<dbReference type="Pfam" id="PF02140">
    <property type="entry name" value="SUEL_Lectin"/>
    <property type="match status" value="1"/>
</dbReference>
<evidence type="ECO:0000313" key="10">
    <source>
        <dbReference type="EMBL" id="KAF6139703.1"/>
    </source>
</evidence>
<evidence type="ECO:0000256" key="3">
    <source>
        <dbReference type="ARBA" id="ARBA00012756"/>
    </source>
</evidence>
<feature type="domain" description="SUEL-type lectin" evidence="9">
    <location>
        <begin position="757"/>
        <end position="843"/>
    </location>
</feature>
<gene>
    <name evidence="10" type="ORF">GIB67_006651</name>
</gene>
<keyword evidence="6 7" id="KW-0326">Glycosidase</keyword>
<dbReference type="PANTHER" id="PTHR23421">
    <property type="entry name" value="BETA-GALACTOSIDASE RELATED"/>
    <property type="match status" value="1"/>
</dbReference>
<comment type="caution">
    <text evidence="10">The sequence shown here is derived from an EMBL/GenBank/DDBJ whole genome shotgun (WGS) entry which is preliminary data.</text>
</comment>
<dbReference type="PROSITE" id="PS01182">
    <property type="entry name" value="GLYCOSYL_HYDROL_F35"/>
    <property type="match status" value="1"/>
</dbReference>
<proteinExistence type="inferred from homology"/>
<dbReference type="EC" id="3.2.1.23" evidence="3 7"/>
<organism evidence="10 11">
    <name type="scientific">Kingdonia uniflora</name>
    <dbReference type="NCBI Taxonomy" id="39325"/>
    <lineage>
        <taxon>Eukaryota</taxon>
        <taxon>Viridiplantae</taxon>
        <taxon>Streptophyta</taxon>
        <taxon>Embryophyta</taxon>
        <taxon>Tracheophyta</taxon>
        <taxon>Spermatophyta</taxon>
        <taxon>Magnoliopsida</taxon>
        <taxon>Ranunculales</taxon>
        <taxon>Circaeasteraceae</taxon>
        <taxon>Kingdonia</taxon>
    </lineage>
</organism>
<keyword evidence="11" id="KW-1185">Reference proteome</keyword>
<dbReference type="OrthoDB" id="1657402at2759"/>
<reference evidence="10 11" key="1">
    <citation type="journal article" date="2020" name="IScience">
        <title>Genome Sequencing of the Endangered Kingdonia uniflora (Circaeasteraceae, Ranunculales) Reveals Potential Mechanisms of Evolutionary Specialization.</title>
        <authorList>
            <person name="Sun Y."/>
            <person name="Deng T."/>
            <person name="Zhang A."/>
            <person name="Moore M.J."/>
            <person name="Landis J.B."/>
            <person name="Lin N."/>
            <person name="Zhang H."/>
            <person name="Zhang X."/>
            <person name="Huang J."/>
            <person name="Zhang X."/>
            <person name="Sun H."/>
            <person name="Wang H."/>
        </authorList>
    </citation>
    <scope>NUCLEOTIDE SEQUENCE [LARGE SCALE GENOMIC DNA]</scope>
    <source>
        <strain evidence="10">TB1705</strain>
        <tissue evidence="10">Leaf</tissue>
    </source>
</reference>
<dbReference type="Pfam" id="PF17834">
    <property type="entry name" value="GHD"/>
    <property type="match status" value="1"/>
</dbReference>
<dbReference type="InterPro" id="IPR017853">
    <property type="entry name" value="GH"/>
</dbReference>
<dbReference type="GO" id="GO:0030246">
    <property type="term" value="F:carbohydrate binding"/>
    <property type="evidence" value="ECO:0007669"/>
    <property type="project" value="InterPro"/>
</dbReference>
<evidence type="ECO:0000313" key="11">
    <source>
        <dbReference type="Proteomes" id="UP000541444"/>
    </source>
</evidence>
<dbReference type="InterPro" id="IPR043159">
    <property type="entry name" value="Lectin_gal-bd_sf"/>
</dbReference>
<dbReference type="Pfam" id="PF21467">
    <property type="entry name" value="BetaGal_gal-bd"/>
    <property type="match status" value="1"/>
</dbReference>
<dbReference type="InterPro" id="IPR031330">
    <property type="entry name" value="Gly_Hdrlase_35_cat"/>
</dbReference>
<dbReference type="FunFam" id="2.60.120.260:FF:000117">
    <property type="entry name" value="Beta-galactosidase"/>
    <property type="match status" value="1"/>
</dbReference>
<accession>A0A7J7LAS1</accession>
<evidence type="ECO:0000256" key="7">
    <source>
        <dbReference type="RuleBase" id="RU000675"/>
    </source>
</evidence>
<sequence length="844" mass="92221">MEMKRLELFLVLISLFLGDFVVVVLGTSVSYDHRAIVIDGKRRVLQSGSIHYPRSTPEMWPDLIQKSKEGGLDVIETYVFWNAHEPYNFEGRNDLVKFIKTVAEAGLYLHLRIGPYVCAEWNYGGFPLWLHFIPGIKFRTDNGPFKTEMQKFTTKIVNMMKEEKLYASQGGPIILSQIENEYGNVDWAYGTAAKTYVKWAASMATALDTGVPWVMCQQSDAPDPIINTCNGFYCDSFTPNSNNKPKMWTENWSGWYLAFGDPVPYRPVEDLAFSVARFFQRGGTFQNYYMYHGGTNFGRTTGGPFDATSYDYDAPIDEYGFVRQPKWGHLKDLHKAIKLCEEALVATDPAYTSLGPNLEAHVYKAKSGVCSAFLANVGTQSDANVSFNGNSYYLPAWSVSILPDCKDVVFNTAKVNSQVMKPKFRRQIEEVADSSGVFQSDWSWISEPVGISKTSAFVKTGLLEQINTTADASDYLWYSISTEIQGDGTLLEDGAVLHVESLGHSLHAFVNGKLAGSETGNNDKPKVALEKSVTLLPGKNTIDLLSLTVGLQNYGAFYDTKGAGITGPVKLKGLKNGTAVDLSSNQWTYQIGLKGEQLGLSDGSSSQWGSSSTLPKNQPLKWYKTNFDAPGGSDPIAIDFTGMGKGEAWVNGQSIGRYWPSYIASQSDCTDSCNYRGPFSSGKCRKGCGKPSQTMYHVPRSWVIPSGNVLVLFEEIGGDPTQISFATRQAGNLCSYVSEAHPPPVDMWGSIVKTGKKKSGPLLQLECGHPNQIISSIKFASFGTPKGACGTFSHGGCKSSNALSIIQEACVGLKSCSVGVSSDTFGDPCVGIVKSLAVEAICTS</sequence>
<dbReference type="Gene3D" id="2.60.120.260">
    <property type="entry name" value="Galactose-binding domain-like"/>
    <property type="match status" value="2"/>
</dbReference>
<protein>
    <recommendedName>
        <fullName evidence="3 7">Beta-galactosidase</fullName>
        <ecNumber evidence="3 7">3.2.1.23</ecNumber>
    </recommendedName>
</protein>
<dbReference type="PRINTS" id="PR00742">
    <property type="entry name" value="GLHYDRLASE35"/>
</dbReference>
<dbReference type="InterPro" id="IPR008979">
    <property type="entry name" value="Galactose-bd-like_sf"/>
</dbReference>
<dbReference type="SUPFAM" id="SSF51445">
    <property type="entry name" value="(Trans)glycosidases"/>
    <property type="match status" value="1"/>
</dbReference>
<evidence type="ECO:0000256" key="4">
    <source>
        <dbReference type="ARBA" id="ARBA00022729"/>
    </source>
</evidence>
<dbReference type="InterPro" id="IPR041392">
    <property type="entry name" value="GHD"/>
</dbReference>
<evidence type="ECO:0000256" key="2">
    <source>
        <dbReference type="ARBA" id="ARBA00009809"/>
    </source>
</evidence>
<comment type="catalytic activity">
    <reaction evidence="1 7">
        <text>Hydrolysis of terminal non-reducing beta-D-galactose residues in beta-D-galactosides.</text>
        <dbReference type="EC" id="3.2.1.23"/>
    </reaction>
</comment>
<dbReference type="PROSITE" id="PS50228">
    <property type="entry name" value="SUEL_LECTIN"/>
    <property type="match status" value="1"/>
</dbReference>
<dbReference type="FunFam" id="3.20.20.80:FF:000006">
    <property type="entry name" value="Beta-galactosidase"/>
    <property type="match status" value="1"/>
</dbReference>
<evidence type="ECO:0000256" key="8">
    <source>
        <dbReference type="RuleBase" id="RU003679"/>
    </source>
</evidence>
<dbReference type="FunFam" id="2.60.120.260:FF:000076">
    <property type="entry name" value="Beta-galactosidase"/>
    <property type="match status" value="1"/>
</dbReference>
<dbReference type="EMBL" id="JACGCM010002456">
    <property type="protein sequence ID" value="KAF6139703.1"/>
    <property type="molecule type" value="Genomic_DNA"/>
</dbReference>
<dbReference type="InterPro" id="IPR000922">
    <property type="entry name" value="Lectin_gal-bd_dom"/>
</dbReference>
<evidence type="ECO:0000259" key="9">
    <source>
        <dbReference type="PROSITE" id="PS50228"/>
    </source>
</evidence>
<keyword evidence="5 7" id="KW-0378">Hydrolase</keyword>
<evidence type="ECO:0000256" key="6">
    <source>
        <dbReference type="ARBA" id="ARBA00023295"/>
    </source>
</evidence>
<dbReference type="CDD" id="cd22842">
    <property type="entry name" value="Gal_Rha_Lectin_BGal"/>
    <property type="match status" value="1"/>
</dbReference>
<dbReference type="GO" id="GO:0005975">
    <property type="term" value="P:carbohydrate metabolic process"/>
    <property type="evidence" value="ECO:0007669"/>
    <property type="project" value="InterPro"/>
</dbReference>
<dbReference type="InterPro" id="IPR048913">
    <property type="entry name" value="BetaGal_gal-bd"/>
</dbReference>
<dbReference type="Proteomes" id="UP000541444">
    <property type="component" value="Unassembled WGS sequence"/>
</dbReference>
<dbReference type="SUPFAM" id="SSF49785">
    <property type="entry name" value="Galactose-binding domain-like"/>
    <property type="match status" value="2"/>
</dbReference>
<dbReference type="AlphaFoldDB" id="A0A7J7LAS1"/>
<dbReference type="GO" id="GO:0004565">
    <property type="term" value="F:beta-galactosidase activity"/>
    <property type="evidence" value="ECO:0007669"/>
    <property type="project" value="UniProtKB-EC"/>
</dbReference>
<dbReference type="InterPro" id="IPR019801">
    <property type="entry name" value="Glyco_hydro_35_CS"/>
</dbReference>
<dbReference type="Pfam" id="PF01301">
    <property type="entry name" value="Glyco_hydro_35"/>
    <property type="match status" value="1"/>
</dbReference>
<comment type="similarity">
    <text evidence="2 8">Belongs to the glycosyl hydrolase 35 family.</text>
</comment>
<dbReference type="Gene3D" id="3.20.20.80">
    <property type="entry name" value="Glycosidases"/>
    <property type="match status" value="1"/>
</dbReference>
<evidence type="ECO:0000256" key="1">
    <source>
        <dbReference type="ARBA" id="ARBA00001412"/>
    </source>
</evidence>
<dbReference type="InterPro" id="IPR001944">
    <property type="entry name" value="Glycoside_Hdrlase_35"/>
</dbReference>
<dbReference type="FunFam" id="2.60.120.260:FF:000142">
    <property type="entry name" value="Beta-galactosidase"/>
    <property type="match status" value="1"/>
</dbReference>
<evidence type="ECO:0000256" key="5">
    <source>
        <dbReference type="ARBA" id="ARBA00022801"/>
    </source>
</evidence>
<dbReference type="Gene3D" id="2.60.120.740">
    <property type="match status" value="1"/>
</dbReference>